<accession>K5Y2U7</accession>
<dbReference type="KEGG" id="abp:AGABI1DRAFT105523"/>
<evidence type="ECO:0000256" key="1">
    <source>
        <dbReference type="SAM" id="MobiDB-lite"/>
    </source>
</evidence>
<dbReference type="HOGENOM" id="CLU_501485_0_0_1"/>
<evidence type="ECO:0000313" key="2">
    <source>
        <dbReference type="EMBL" id="EKM82215.1"/>
    </source>
</evidence>
<dbReference type="OrthoDB" id="3265156at2759"/>
<feature type="region of interest" description="Disordered" evidence="1">
    <location>
        <begin position="126"/>
        <end position="171"/>
    </location>
</feature>
<dbReference type="InParanoid" id="K5Y2U7"/>
<gene>
    <name evidence="2" type="ORF">AGABI1DRAFT_105523</name>
</gene>
<feature type="compositionally biased region" description="Low complexity" evidence="1">
    <location>
        <begin position="329"/>
        <end position="352"/>
    </location>
</feature>
<organism evidence="2 3">
    <name type="scientific">Agaricus bisporus var. burnettii (strain JB137-S8 / ATCC MYA-4627 / FGSC 10392)</name>
    <name type="common">White button mushroom</name>
    <dbReference type="NCBI Taxonomy" id="597362"/>
    <lineage>
        <taxon>Eukaryota</taxon>
        <taxon>Fungi</taxon>
        <taxon>Dikarya</taxon>
        <taxon>Basidiomycota</taxon>
        <taxon>Agaricomycotina</taxon>
        <taxon>Agaricomycetes</taxon>
        <taxon>Agaricomycetidae</taxon>
        <taxon>Agaricales</taxon>
        <taxon>Agaricineae</taxon>
        <taxon>Agaricaceae</taxon>
        <taxon>Agaricus</taxon>
    </lineage>
</organism>
<dbReference type="Proteomes" id="UP000008493">
    <property type="component" value="Unassembled WGS sequence"/>
</dbReference>
<name>K5Y2U7_AGABU</name>
<feature type="compositionally biased region" description="Gly residues" evidence="1">
    <location>
        <begin position="56"/>
        <end position="65"/>
    </location>
</feature>
<dbReference type="GeneID" id="18822170"/>
<feature type="compositionally biased region" description="Basic and acidic residues" evidence="1">
    <location>
        <begin position="154"/>
        <end position="170"/>
    </location>
</feature>
<dbReference type="eggNOG" id="ENOG502TKHV">
    <property type="taxonomic scope" value="Eukaryota"/>
</dbReference>
<sequence length="546" mass="59165">MFNPRQYGIAQGSLIAKSIHQGDLQCNESSVNNRRKPLPPKVASANAFGRGRGRGGRGVGRGGRGFATRGMNSHRGGGGGGVGNFASSRAFHKSLSQIPNLPSPSSSSAPIMISNEVTTRPEVSGITYNASSSSSHPRSSQPQAWKGKAVSRRAAQDENPRPTKRLRMDDAFEQSYTFAPDTTHSPRFLPAGDAVSTPVAAKNVKPRNLPSSQLHSGRLPPHIPINIAISTIEHNSSTTPPGQPQGMKRKREVFQNEKLGPVETQSILPLKLDTKAPFRTFARSPALPPAVKAVSSYRPLQVPKVATSMDERPNNVLSDNINANPPYISTTHASSSPTSSAMPSLSSMRSPPYATQETMSQYEVPLCLQPKSIELASTTSLSLVPRSSDTQPVPSTLTAHVKKELPPSLPVVKTSPIASPLAPVKTEIEGSSTSLTDDPHVSTKVTDVIVIKQEPDPSEPIIPQRKLVTESCSFYPIPQNCRKSAPNYKDNRVEYFRKEYKRLREFGLTKQKVVFRDDGLAIEWTSPVPVWSDTLLPEASISKIVE</sequence>
<dbReference type="RefSeq" id="XP_007327921.1">
    <property type="nucleotide sequence ID" value="XM_007327859.1"/>
</dbReference>
<dbReference type="OMA" id="MDERPNN"/>
<feature type="compositionally biased region" description="Low complexity" evidence="1">
    <location>
        <begin position="131"/>
        <end position="140"/>
    </location>
</feature>
<reference evidence="3" key="1">
    <citation type="journal article" date="2012" name="Proc. Natl. Acad. Sci. U.S.A.">
        <title>Genome sequence of the button mushroom Agaricus bisporus reveals mechanisms governing adaptation to a humic-rich ecological niche.</title>
        <authorList>
            <person name="Morin E."/>
            <person name="Kohler A."/>
            <person name="Baker A.R."/>
            <person name="Foulongne-Oriol M."/>
            <person name="Lombard V."/>
            <person name="Nagy L.G."/>
            <person name="Ohm R.A."/>
            <person name="Patyshakuliyeva A."/>
            <person name="Brun A."/>
            <person name="Aerts A.L."/>
            <person name="Bailey A.M."/>
            <person name="Billette C."/>
            <person name="Coutinho P.M."/>
            <person name="Deakin G."/>
            <person name="Doddapaneni H."/>
            <person name="Floudas D."/>
            <person name="Grimwood J."/>
            <person name="Hilden K."/>
            <person name="Kuees U."/>
            <person name="LaButti K.M."/>
            <person name="Lapidus A."/>
            <person name="Lindquist E.A."/>
            <person name="Lucas S.M."/>
            <person name="Murat C."/>
            <person name="Riley R.W."/>
            <person name="Salamov A.A."/>
            <person name="Schmutz J."/>
            <person name="Subramanian V."/>
            <person name="Woesten H.A.B."/>
            <person name="Xu J."/>
            <person name="Eastwood D.C."/>
            <person name="Foster G.D."/>
            <person name="Sonnenberg A.S."/>
            <person name="Cullen D."/>
            <person name="de Vries R.P."/>
            <person name="Lundell T."/>
            <person name="Hibbett D.S."/>
            <person name="Henrissat B."/>
            <person name="Burton K.S."/>
            <person name="Kerrigan R.W."/>
            <person name="Challen M.P."/>
            <person name="Grigoriev I.V."/>
            <person name="Martin F."/>
        </authorList>
    </citation>
    <scope>NUCLEOTIDE SEQUENCE [LARGE SCALE GENOMIC DNA]</scope>
    <source>
        <strain evidence="3">JB137-S8 / ATCC MYA-4627 / FGSC 10392</strain>
    </source>
</reference>
<feature type="region of interest" description="Disordered" evidence="1">
    <location>
        <begin position="26"/>
        <end position="85"/>
    </location>
</feature>
<evidence type="ECO:0000313" key="3">
    <source>
        <dbReference type="Proteomes" id="UP000008493"/>
    </source>
</evidence>
<feature type="region of interest" description="Disordered" evidence="1">
    <location>
        <begin position="320"/>
        <end position="352"/>
    </location>
</feature>
<protein>
    <submittedName>
        <fullName evidence="2">Uncharacterized protein</fullName>
    </submittedName>
</protein>
<proteinExistence type="predicted"/>
<dbReference type="EMBL" id="JH971387">
    <property type="protein sequence ID" value="EKM82215.1"/>
    <property type="molecule type" value="Genomic_DNA"/>
</dbReference>
<dbReference type="AlphaFoldDB" id="K5Y2U7"/>
<keyword evidence="3" id="KW-1185">Reference proteome</keyword>